<evidence type="ECO:0000256" key="1">
    <source>
        <dbReference type="SAM" id="Phobius"/>
    </source>
</evidence>
<accession>A0A084JNB2</accession>
<dbReference type="OrthoDB" id="9803265at2"/>
<dbReference type="STRING" id="29354.IO98_09010"/>
<evidence type="ECO:0000313" key="2">
    <source>
        <dbReference type="EMBL" id="KEZ90446.1"/>
    </source>
</evidence>
<dbReference type="AlphaFoldDB" id="A0A084JNB2"/>
<protein>
    <submittedName>
        <fullName evidence="2">Membrane protein</fullName>
    </submittedName>
</protein>
<dbReference type="InterPro" id="IPR032531">
    <property type="entry name" value="DUF4956"/>
</dbReference>
<evidence type="ECO:0000313" key="3">
    <source>
        <dbReference type="Proteomes" id="UP000028525"/>
    </source>
</evidence>
<comment type="caution">
    <text evidence="2">The sequence shown here is derived from an EMBL/GenBank/DDBJ whole genome shotgun (WGS) entry which is preliminary data.</text>
</comment>
<dbReference type="EMBL" id="JPME01000011">
    <property type="protein sequence ID" value="KEZ90446.1"/>
    <property type="molecule type" value="Genomic_DNA"/>
</dbReference>
<gene>
    <name evidence="2" type="ORF">IO98_09010</name>
</gene>
<name>A0A084JNB2_9FIRM</name>
<feature type="transmembrane region" description="Helical" evidence="1">
    <location>
        <begin position="52"/>
        <end position="82"/>
    </location>
</feature>
<feature type="transmembrane region" description="Helical" evidence="1">
    <location>
        <begin position="102"/>
        <end position="135"/>
    </location>
</feature>
<dbReference type="Proteomes" id="UP000028525">
    <property type="component" value="Unassembled WGS sequence"/>
</dbReference>
<dbReference type="RefSeq" id="WP_038280251.1">
    <property type="nucleotide sequence ID" value="NZ_JPME01000011.1"/>
</dbReference>
<dbReference type="Pfam" id="PF16316">
    <property type="entry name" value="DUF4956"/>
    <property type="match status" value="1"/>
</dbReference>
<sequence>MLDQLLNFTFLNKAASFSIPDILAALGISFVIGLFIFMVYKKTYIGVMYSSSFGITLIAMDLITTLVILAVSSNLITSLGMVGALSIVRFRTVVKEPLDLVYLFWSITTGIIVGAGLIPLAVIGSIAIGCVLFVFVNRKTADTPYVVVINCDDENAETQSTSMLNNHTKKHLVKSKNVSKNGIELTVEVRLKDSSVKFINDLLTINGVSNAVLVSYNGDYYM</sequence>
<organism evidence="2 3">
    <name type="scientific">Lacrimispora celerecrescens</name>
    <dbReference type="NCBI Taxonomy" id="29354"/>
    <lineage>
        <taxon>Bacteria</taxon>
        <taxon>Bacillati</taxon>
        <taxon>Bacillota</taxon>
        <taxon>Clostridia</taxon>
        <taxon>Lachnospirales</taxon>
        <taxon>Lachnospiraceae</taxon>
        <taxon>Lacrimispora</taxon>
    </lineage>
</organism>
<feature type="transmembrane region" description="Helical" evidence="1">
    <location>
        <begin position="22"/>
        <end position="40"/>
    </location>
</feature>
<reference evidence="2 3" key="1">
    <citation type="submission" date="2014-07" db="EMBL/GenBank/DDBJ databases">
        <title>Draft genome of Clostridium celerecrescens 152B isolated from sediments associated with methane hydrate from Krishna Godavari basin.</title>
        <authorList>
            <person name="Honkalas V.S."/>
            <person name="Dabir A.P."/>
            <person name="Arora P."/>
            <person name="Dhakephalkar P.K."/>
        </authorList>
    </citation>
    <scope>NUCLEOTIDE SEQUENCE [LARGE SCALE GENOMIC DNA]</scope>
    <source>
        <strain evidence="2 3">152B</strain>
    </source>
</reference>
<keyword evidence="1" id="KW-0812">Transmembrane</keyword>
<keyword evidence="1" id="KW-1133">Transmembrane helix</keyword>
<keyword evidence="1" id="KW-0472">Membrane</keyword>
<proteinExistence type="predicted"/>
<keyword evidence="3" id="KW-1185">Reference proteome</keyword>